<dbReference type="GO" id="GO:0140359">
    <property type="term" value="F:ABC-type transporter activity"/>
    <property type="evidence" value="ECO:0007669"/>
    <property type="project" value="InterPro"/>
</dbReference>
<feature type="transmembrane region" description="Helical" evidence="1">
    <location>
        <begin position="64"/>
        <end position="87"/>
    </location>
</feature>
<proteinExistence type="predicted"/>
<evidence type="ECO:0000313" key="2">
    <source>
        <dbReference type="EMBL" id="ETI67647.1"/>
    </source>
</evidence>
<dbReference type="Pfam" id="PF12679">
    <property type="entry name" value="ABC2_membrane_2"/>
    <property type="match status" value="1"/>
</dbReference>
<keyword evidence="1" id="KW-0812">Transmembrane</keyword>
<organism evidence="2 3">
    <name type="scientific">Neobacillus vireti LMG 21834</name>
    <dbReference type="NCBI Taxonomy" id="1131730"/>
    <lineage>
        <taxon>Bacteria</taxon>
        <taxon>Bacillati</taxon>
        <taxon>Bacillota</taxon>
        <taxon>Bacilli</taxon>
        <taxon>Bacillales</taxon>
        <taxon>Bacillaceae</taxon>
        <taxon>Neobacillus</taxon>
    </lineage>
</organism>
<evidence type="ECO:0000313" key="3">
    <source>
        <dbReference type="Proteomes" id="UP000018877"/>
    </source>
</evidence>
<comment type="caution">
    <text evidence="2">The sequence shown here is derived from an EMBL/GenBank/DDBJ whole genome shotgun (WGS) entry which is preliminary data.</text>
</comment>
<reference evidence="2 3" key="1">
    <citation type="journal article" date="2014" name="Environ. Microbiol.">
        <title>The nitrate-ammonifying and nosZ-carrying bacterium Bacillus vireti is a potent source and sink for nitric and nitrous oxide under high nitrate conditions.</title>
        <authorList>
            <person name="Mania D."/>
            <person name="Heylen K."/>
            <person name="van Spanning R.J."/>
            <person name="Frostegard A."/>
        </authorList>
    </citation>
    <scope>NUCLEOTIDE SEQUENCE [LARGE SCALE GENOMIC DNA]</scope>
    <source>
        <strain evidence="2 3">LMG 21834</strain>
    </source>
</reference>
<feature type="transmembrane region" description="Helical" evidence="1">
    <location>
        <begin position="122"/>
        <end position="145"/>
    </location>
</feature>
<evidence type="ECO:0000256" key="1">
    <source>
        <dbReference type="SAM" id="Phobius"/>
    </source>
</evidence>
<accession>A0AB94IKW8</accession>
<dbReference type="AlphaFoldDB" id="A0AB94IKW8"/>
<feature type="transmembrane region" description="Helical" evidence="1">
    <location>
        <begin position="239"/>
        <end position="258"/>
    </location>
</feature>
<keyword evidence="1" id="KW-0472">Membrane</keyword>
<feature type="transmembrane region" description="Helical" evidence="1">
    <location>
        <begin position="157"/>
        <end position="181"/>
    </location>
</feature>
<protein>
    <submittedName>
        <fullName evidence="2">ABC transporter permease</fullName>
    </submittedName>
</protein>
<dbReference type="PANTHER" id="PTHR37305:SF1">
    <property type="entry name" value="MEMBRANE PROTEIN"/>
    <property type="match status" value="1"/>
</dbReference>
<dbReference type="Proteomes" id="UP000018877">
    <property type="component" value="Unassembled WGS sequence"/>
</dbReference>
<feature type="transmembrane region" description="Helical" evidence="1">
    <location>
        <begin position="188"/>
        <end position="208"/>
    </location>
</feature>
<dbReference type="PANTHER" id="PTHR37305">
    <property type="entry name" value="INTEGRAL MEMBRANE PROTEIN-RELATED"/>
    <property type="match status" value="1"/>
</dbReference>
<name>A0AB94IKW8_9BACI</name>
<dbReference type="RefSeq" id="WP_024029446.1">
    <property type="nucleotide sequence ID" value="NZ_ALAN01000089.1"/>
</dbReference>
<keyword evidence="1" id="KW-1133">Transmembrane helix</keyword>
<dbReference type="EMBL" id="ALAN01000089">
    <property type="protein sequence ID" value="ETI67647.1"/>
    <property type="molecule type" value="Genomic_DNA"/>
</dbReference>
<gene>
    <name evidence="2" type="ORF">BAVI_16337</name>
</gene>
<dbReference type="GO" id="GO:0005886">
    <property type="term" value="C:plasma membrane"/>
    <property type="evidence" value="ECO:0007669"/>
    <property type="project" value="UniProtKB-SubCell"/>
</dbReference>
<keyword evidence="3" id="KW-1185">Reference proteome</keyword>
<sequence>MNIFMHELQASRKSTMIWSLSLAAIVVFYMALYPSFARDAAEFTKILEGYPETIRNALGINLGGFFTILGFYCFPLAFISLCGAIQAMNLGTSIVSKEVREKTADFLLTKPVTRTTILTAKLLAALTSLVITNIVYLAAASIMVFQVKTEDFSFQLFILLSLTLLFIQLIFLALGVIISVIVPKIKSVLTVSLATVFGFYFLGMLSGGTSGEEAKRYLSPFKYFETGYILKHASFEAPFLMTGAIIIILAIAASYLVYAKKDIHAV</sequence>